<evidence type="ECO:0000313" key="2">
    <source>
        <dbReference type="Proteomes" id="UP000054498"/>
    </source>
</evidence>
<dbReference type="RefSeq" id="XP_013903509.1">
    <property type="nucleotide sequence ID" value="XM_014048055.1"/>
</dbReference>
<proteinExistence type="predicted"/>
<keyword evidence="2" id="KW-1185">Reference proteome</keyword>
<accession>A0A0D2MP66</accession>
<dbReference type="AlphaFoldDB" id="A0A0D2MP66"/>
<reference evidence="1 2" key="1">
    <citation type="journal article" date="2013" name="BMC Genomics">
        <title>Reconstruction of the lipid metabolism for the microalga Monoraphidium neglectum from its genome sequence reveals characteristics suitable for biofuel production.</title>
        <authorList>
            <person name="Bogen C."/>
            <person name="Al-Dilaimi A."/>
            <person name="Albersmeier A."/>
            <person name="Wichmann J."/>
            <person name="Grundmann M."/>
            <person name="Rupp O."/>
            <person name="Lauersen K.J."/>
            <person name="Blifernez-Klassen O."/>
            <person name="Kalinowski J."/>
            <person name="Goesmann A."/>
            <person name="Mussgnug J.H."/>
            <person name="Kruse O."/>
        </authorList>
    </citation>
    <scope>NUCLEOTIDE SEQUENCE [LARGE SCALE GENOMIC DNA]</scope>
    <source>
        <strain evidence="1 2">SAG 48.87</strain>
    </source>
</reference>
<dbReference type="OrthoDB" id="546636at2759"/>
<name>A0A0D2MP66_9CHLO</name>
<dbReference type="EMBL" id="KK100656">
    <property type="protein sequence ID" value="KIZ04490.1"/>
    <property type="molecule type" value="Genomic_DNA"/>
</dbReference>
<dbReference type="GeneID" id="25736348"/>
<dbReference type="KEGG" id="mng:MNEG_3470"/>
<sequence>MGASHLFWWRREYYPPREACCPNNPDPSCDCTWGGYKYGELPPPSAYENIFADECDGFTSINRAYYRMSGGQITFESNATKPGGPDGSGGRVDVYGWATLSSMRNDTNICADWCSDAMLQLGVGEATHQHVVCFPLYKPDQPAGAPAVCDSACPNGGECAASCPDDRAYRGLPGCGCGTCYWAWGGQWSCGLASQRRRHTTGFAAPVGTVGRGGPITMVEGHKVYIAHEGWLSQHLMQTVQARNKQATFVLRDTNAAPPLGPDGKPARPKGDVLLVRIAIDAALPAAYACPCGSGACDGAAGCLRDDQCAAGPCCIDSGCADGGFQFYYAEFSRFPVAGDYGGPDLSGVAIRAGGALRDCESTRLVPTHTVNGAAQYALTQPDPAGKLPGSWFEDTVRRVIVRLDGMGTDWAQISVLRY</sequence>
<gene>
    <name evidence="1" type="ORF">MNEG_3470</name>
</gene>
<organism evidence="1 2">
    <name type="scientific">Monoraphidium neglectum</name>
    <dbReference type="NCBI Taxonomy" id="145388"/>
    <lineage>
        <taxon>Eukaryota</taxon>
        <taxon>Viridiplantae</taxon>
        <taxon>Chlorophyta</taxon>
        <taxon>core chlorophytes</taxon>
        <taxon>Chlorophyceae</taxon>
        <taxon>CS clade</taxon>
        <taxon>Sphaeropleales</taxon>
        <taxon>Selenastraceae</taxon>
        <taxon>Monoraphidium</taxon>
    </lineage>
</organism>
<evidence type="ECO:0000313" key="1">
    <source>
        <dbReference type="EMBL" id="KIZ04490.1"/>
    </source>
</evidence>
<protein>
    <submittedName>
        <fullName evidence="1">Uncharacterized protein</fullName>
    </submittedName>
</protein>
<dbReference type="Proteomes" id="UP000054498">
    <property type="component" value="Unassembled WGS sequence"/>
</dbReference>